<feature type="signal peptide" evidence="3">
    <location>
        <begin position="1"/>
        <end position="27"/>
    </location>
</feature>
<evidence type="ECO:0000313" key="6">
    <source>
        <dbReference type="Proteomes" id="UP001589562"/>
    </source>
</evidence>
<comment type="caution">
    <text evidence="5">The sequence shown here is derived from an EMBL/GenBank/DDBJ whole genome shotgun (WGS) entry which is preliminary data.</text>
</comment>
<feature type="chain" id="PRO_5046476227" evidence="3">
    <location>
        <begin position="28"/>
        <end position="263"/>
    </location>
</feature>
<evidence type="ECO:0000256" key="3">
    <source>
        <dbReference type="SAM" id="SignalP"/>
    </source>
</evidence>
<feature type="domain" description="Polysaccharide export protein N-terminal" evidence="4">
    <location>
        <begin position="47"/>
        <end position="145"/>
    </location>
</feature>
<accession>A0ABV5HG91</accession>
<dbReference type="PANTHER" id="PTHR33619">
    <property type="entry name" value="POLYSACCHARIDE EXPORT PROTEIN GFCE-RELATED"/>
    <property type="match status" value="1"/>
</dbReference>
<dbReference type="PANTHER" id="PTHR33619:SF3">
    <property type="entry name" value="POLYSACCHARIDE EXPORT PROTEIN GFCE-RELATED"/>
    <property type="match status" value="1"/>
</dbReference>
<dbReference type="Pfam" id="PF02563">
    <property type="entry name" value="Poly_export"/>
    <property type="match status" value="1"/>
</dbReference>
<dbReference type="InterPro" id="IPR003715">
    <property type="entry name" value="Poly_export_N"/>
</dbReference>
<dbReference type="InterPro" id="IPR049712">
    <property type="entry name" value="Poly_export"/>
</dbReference>
<protein>
    <submittedName>
        <fullName evidence="5">Polysaccharide biosynthesis/export family protein</fullName>
    </submittedName>
</protein>
<keyword evidence="2" id="KW-0472">Membrane</keyword>
<organism evidence="5 6">
    <name type="scientific">Flavobacterium gyeonganense</name>
    <dbReference type="NCBI Taxonomy" id="1310418"/>
    <lineage>
        <taxon>Bacteria</taxon>
        <taxon>Pseudomonadati</taxon>
        <taxon>Bacteroidota</taxon>
        <taxon>Flavobacteriia</taxon>
        <taxon>Flavobacteriales</taxon>
        <taxon>Flavobacteriaceae</taxon>
        <taxon>Flavobacterium</taxon>
    </lineage>
</organism>
<sequence length="263" mass="29389">MNLNSSNFLNKSILFMLLSLFFSCASKKDIVYYQNIDGINASQNIASYEVKIQPDDLLMIIVSAEDPEIAMPFNLSSAAVPNPSNLQAASGQQVMQFYLVDRNGNIEFPVLGKLQVGGMTRTEVLQSLKEKITIYIKNPIINMRIMNFKISLQGEVNMPGIYSVESERITLIEALSKARDLTIYGRRNNILVIREINGVKSYNRVDITKADFINSPFYYLTQNDIVYVEPNNTRVNASAVGPNTSVIISAISILISLSVLLFK</sequence>
<dbReference type="Gene3D" id="3.30.1950.10">
    <property type="entry name" value="wza like domain"/>
    <property type="match status" value="1"/>
</dbReference>
<evidence type="ECO:0000256" key="2">
    <source>
        <dbReference type="SAM" id="Phobius"/>
    </source>
</evidence>
<keyword evidence="2" id="KW-0812">Transmembrane</keyword>
<gene>
    <name evidence="5" type="ORF">ACFFVK_20325</name>
</gene>
<dbReference type="Proteomes" id="UP001589562">
    <property type="component" value="Unassembled WGS sequence"/>
</dbReference>
<proteinExistence type="predicted"/>
<name>A0ABV5HG91_9FLAO</name>
<dbReference type="EMBL" id="JBHMFE010000046">
    <property type="protein sequence ID" value="MFB9110933.1"/>
    <property type="molecule type" value="Genomic_DNA"/>
</dbReference>
<dbReference type="RefSeq" id="WP_278010758.1">
    <property type="nucleotide sequence ID" value="NZ_CP121112.1"/>
</dbReference>
<evidence type="ECO:0000256" key="1">
    <source>
        <dbReference type="ARBA" id="ARBA00022729"/>
    </source>
</evidence>
<keyword evidence="6" id="KW-1185">Reference proteome</keyword>
<feature type="transmembrane region" description="Helical" evidence="2">
    <location>
        <begin position="244"/>
        <end position="262"/>
    </location>
</feature>
<keyword evidence="2" id="KW-1133">Transmembrane helix</keyword>
<keyword evidence="1 3" id="KW-0732">Signal</keyword>
<evidence type="ECO:0000313" key="5">
    <source>
        <dbReference type="EMBL" id="MFB9110933.1"/>
    </source>
</evidence>
<evidence type="ECO:0000259" key="4">
    <source>
        <dbReference type="Pfam" id="PF02563"/>
    </source>
</evidence>
<reference evidence="5 6" key="1">
    <citation type="submission" date="2024-09" db="EMBL/GenBank/DDBJ databases">
        <authorList>
            <person name="Sun Q."/>
            <person name="Mori K."/>
        </authorList>
    </citation>
    <scope>NUCLEOTIDE SEQUENCE [LARGE SCALE GENOMIC DNA]</scope>
    <source>
        <strain evidence="5 6">CECT 8365</strain>
    </source>
</reference>